<protein>
    <submittedName>
        <fullName evidence="1">Tight junction protein ZO-3</fullName>
    </submittedName>
</protein>
<comment type="caution">
    <text evidence="1">The sequence shown here is derived from an EMBL/GenBank/DDBJ whole genome shotgun (WGS) entry which is preliminary data.</text>
</comment>
<dbReference type="SUPFAM" id="SSF50156">
    <property type="entry name" value="PDZ domain-like"/>
    <property type="match status" value="1"/>
</dbReference>
<dbReference type="AlphaFoldDB" id="A0A926INN5"/>
<accession>A0A926INN5</accession>
<evidence type="ECO:0000313" key="2">
    <source>
        <dbReference type="Proteomes" id="UP000651085"/>
    </source>
</evidence>
<dbReference type="EMBL" id="JACRTF010000001">
    <property type="protein sequence ID" value="MBC8592439.1"/>
    <property type="molecule type" value="Genomic_DNA"/>
</dbReference>
<name>A0A926INN5_9BACT</name>
<organism evidence="1 2">
    <name type="scientific">Jilunia laotingensis</name>
    <dbReference type="NCBI Taxonomy" id="2763675"/>
    <lineage>
        <taxon>Bacteria</taxon>
        <taxon>Pseudomonadati</taxon>
        <taxon>Bacteroidota</taxon>
        <taxon>Bacteroidia</taxon>
        <taxon>Bacteroidales</taxon>
        <taxon>Bacteroidaceae</taxon>
        <taxon>Jilunia</taxon>
    </lineage>
</organism>
<keyword evidence="2" id="KW-1185">Reference proteome</keyword>
<dbReference type="InterPro" id="IPR036034">
    <property type="entry name" value="PDZ_sf"/>
</dbReference>
<evidence type="ECO:0000313" key="1">
    <source>
        <dbReference type="EMBL" id="MBC8592439.1"/>
    </source>
</evidence>
<dbReference type="RefSeq" id="WP_262433636.1">
    <property type="nucleotide sequence ID" value="NZ_JACRTF010000001.1"/>
</dbReference>
<dbReference type="Gene3D" id="2.30.42.10">
    <property type="match status" value="1"/>
</dbReference>
<proteinExistence type="predicted"/>
<reference evidence="1" key="1">
    <citation type="submission" date="2020-08" db="EMBL/GenBank/DDBJ databases">
        <title>Genome public.</title>
        <authorList>
            <person name="Liu C."/>
            <person name="Sun Q."/>
        </authorList>
    </citation>
    <scope>NUCLEOTIDE SEQUENCE</scope>
    <source>
        <strain evidence="1">N12</strain>
    </source>
</reference>
<sequence length="383" mass="44283">MYFTIDPEDRKIVLPVQIDDSITARLAFDSGATIGALVLDSTFLLKNPMLFDVDSLVKSGFSGSAWGEYYVPSSCYKATPDVKVGNKNLVYSRAIVFDWKKYFSTSDSEGMFNIPENDTIHVWELNFEDNYMEIHSAQNFRLPDDCFEIPMVNVKKYPNPFIIKFPIKVKCNNGDTLTLDHAFLIDTGMPSDIALIRRDGDEEYNFFNDRKEAVWTSDLSHYHRYCTVDATLFDKMNIDSLRIYTFDYPNNVIYDYLIGLNFLKRFNVFFDMKRKVVGFQPIRNFKRIVNPIHQRFHFSYGFTRQGKMVVTGVGDYESNRFKIAGLKEGDEIVNINGRPCKDFTWLEHRALEVEADTIVYDILRDGNPLKIVVAIDKSEIQGD</sequence>
<gene>
    <name evidence="1" type="ORF">H8744_04105</name>
</gene>
<dbReference type="Proteomes" id="UP000651085">
    <property type="component" value="Unassembled WGS sequence"/>
</dbReference>